<feature type="transmembrane region" description="Helical" evidence="6">
    <location>
        <begin position="212"/>
        <end position="231"/>
    </location>
</feature>
<dbReference type="PANTHER" id="PTHR42770">
    <property type="entry name" value="AMINO ACID TRANSPORTER-RELATED"/>
    <property type="match status" value="1"/>
</dbReference>
<evidence type="ECO:0000256" key="4">
    <source>
        <dbReference type="ARBA" id="ARBA00022989"/>
    </source>
</evidence>
<dbReference type="InterPro" id="IPR050367">
    <property type="entry name" value="APC_superfamily"/>
</dbReference>
<evidence type="ECO:0000256" key="6">
    <source>
        <dbReference type="SAM" id="Phobius"/>
    </source>
</evidence>
<feature type="transmembrane region" description="Helical" evidence="6">
    <location>
        <begin position="299"/>
        <end position="319"/>
    </location>
</feature>
<dbReference type="RefSeq" id="WP_159546506.1">
    <property type="nucleotide sequence ID" value="NZ_CP047156.1"/>
</dbReference>
<keyword evidence="3 6" id="KW-0812">Transmembrane</keyword>
<feature type="transmembrane region" description="Helical" evidence="6">
    <location>
        <begin position="252"/>
        <end position="279"/>
    </location>
</feature>
<feature type="transmembrane region" description="Helical" evidence="6">
    <location>
        <begin position="109"/>
        <end position="137"/>
    </location>
</feature>
<evidence type="ECO:0000256" key="1">
    <source>
        <dbReference type="ARBA" id="ARBA00004651"/>
    </source>
</evidence>
<name>A0A7L4YRG3_9ACTN</name>
<evidence type="ECO:0000313" key="8">
    <source>
        <dbReference type="Proteomes" id="UP000463857"/>
    </source>
</evidence>
<gene>
    <name evidence="7" type="ORF">EK0264_14460</name>
</gene>
<feature type="transmembrane region" description="Helical" evidence="6">
    <location>
        <begin position="149"/>
        <end position="168"/>
    </location>
</feature>
<proteinExistence type="predicted"/>
<dbReference type="InterPro" id="IPR002293">
    <property type="entry name" value="AA/rel_permease1"/>
</dbReference>
<dbReference type="OrthoDB" id="3790922at2"/>
<feature type="transmembrane region" description="Helical" evidence="6">
    <location>
        <begin position="180"/>
        <end position="200"/>
    </location>
</feature>
<comment type="subcellular location">
    <subcellularLocation>
        <location evidence="1">Cell membrane</location>
        <topology evidence="1">Multi-pass membrane protein</topology>
    </subcellularLocation>
</comment>
<dbReference type="KEGG" id="eke:EK0264_14460"/>
<dbReference type="PANTHER" id="PTHR42770:SF7">
    <property type="entry name" value="MEMBRANE PROTEIN"/>
    <property type="match status" value="1"/>
</dbReference>
<accession>A0A7L4YRG3</accession>
<feature type="transmembrane region" description="Helical" evidence="6">
    <location>
        <begin position="410"/>
        <end position="430"/>
    </location>
</feature>
<feature type="transmembrane region" description="Helical" evidence="6">
    <location>
        <begin position="442"/>
        <end position="460"/>
    </location>
</feature>
<dbReference type="InParanoid" id="A0A7L4YRG3"/>
<keyword evidence="2" id="KW-1003">Cell membrane</keyword>
<dbReference type="Proteomes" id="UP000463857">
    <property type="component" value="Chromosome"/>
</dbReference>
<organism evidence="7 8">
    <name type="scientific">Epidermidibacterium keratini</name>
    <dbReference type="NCBI Taxonomy" id="1891644"/>
    <lineage>
        <taxon>Bacteria</taxon>
        <taxon>Bacillati</taxon>
        <taxon>Actinomycetota</taxon>
        <taxon>Actinomycetes</taxon>
        <taxon>Sporichthyales</taxon>
        <taxon>Sporichthyaceae</taxon>
        <taxon>Epidermidibacterium</taxon>
    </lineage>
</organism>
<dbReference type="GO" id="GO:0005886">
    <property type="term" value="C:plasma membrane"/>
    <property type="evidence" value="ECO:0007669"/>
    <property type="project" value="UniProtKB-SubCell"/>
</dbReference>
<dbReference type="Pfam" id="PF13520">
    <property type="entry name" value="AA_permease_2"/>
    <property type="match status" value="1"/>
</dbReference>
<feature type="transmembrane region" description="Helical" evidence="6">
    <location>
        <begin position="67"/>
        <end position="88"/>
    </location>
</feature>
<feature type="transmembrane region" description="Helical" evidence="6">
    <location>
        <begin position="383"/>
        <end position="403"/>
    </location>
</feature>
<keyword evidence="5 6" id="KW-0472">Membrane</keyword>
<dbReference type="GO" id="GO:0022857">
    <property type="term" value="F:transmembrane transporter activity"/>
    <property type="evidence" value="ECO:0007669"/>
    <property type="project" value="InterPro"/>
</dbReference>
<dbReference type="Gene3D" id="1.20.1740.10">
    <property type="entry name" value="Amino acid/polyamine transporter I"/>
    <property type="match status" value="1"/>
</dbReference>
<dbReference type="PIRSF" id="PIRSF006060">
    <property type="entry name" value="AA_transporter"/>
    <property type="match status" value="1"/>
</dbReference>
<evidence type="ECO:0000256" key="5">
    <source>
        <dbReference type="ARBA" id="ARBA00023136"/>
    </source>
</evidence>
<evidence type="ECO:0000256" key="2">
    <source>
        <dbReference type="ARBA" id="ARBA00022475"/>
    </source>
</evidence>
<dbReference type="EMBL" id="CP047156">
    <property type="protein sequence ID" value="QHC01369.1"/>
    <property type="molecule type" value="Genomic_DNA"/>
</dbReference>
<evidence type="ECO:0000256" key="3">
    <source>
        <dbReference type="ARBA" id="ARBA00022692"/>
    </source>
</evidence>
<protein>
    <submittedName>
        <fullName evidence="7">Amino acid permease</fullName>
    </submittedName>
</protein>
<dbReference type="AlphaFoldDB" id="A0A7L4YRG3"/>
<evidence type="ECO:0000313" key="7">
    <source>
        <dbReference type="EMBL" id="QHC01369.1"/>
    </source>
</evidence>
<sequence length="474" mass="48811">MATDELDPPRATDAVAGDGQELSAHGLHANTLSTYELLAQSVAGIAPSAVMATGPALVALGAGDSVLYSYIASTIVMVLVGWCISQFAKREGEDGTLLTYVRRAFGPAAGFVSAVALCFGYLCIAIACVAGIVMYAAPLLALVGISDGTAYAVILAAVVMVLAIYTMIRGVHLSTRIGMALEVLSILAILAVLVAVLAKFGLNAAPLEPSDLGISGVTGGMVLAILGYVGFESAANLGTEAKDQAHSVPRAVIGSALVVGLLYLFSAYAELLGFGGGAGLSASTAPLNDLATNAGVSPLGYLVDVGAVASFFACITGSLNAASRLTFQIAEEGFLPTSFGRAHPEHMTPHRSIVLLGAIAAVLAIVTLPWLGPLQVFGVFGTIGTYGYMVSYILVSFGVIRYLAQRRANLVLPAVIGIVAGGALIFVLVRNVYPAPAFPFNVLPWIFLAFLMITAAWYVVGARRGSKEVGTHIT</sequence>
<reference evidence="7 8" key="1">
    <citation type="journal article" date="2018" name="Int. J. Syst. Evol. Microbiol.">
        <title>Epidermidibacterium keratini gen. nov., sp. nov., a member of the family Sporichthyaceae, isolated from keratin epidermis.</title>
        <authorList>
            <person name="Lee D.G."/>
            <person name="Trujillo M.E."/>
            <person name="Kang S."/>
            <person name="Nam J.J."/>
            <person name="Kim Y.J."/>
        </authorList>
    </citation>
    <scope>NUCLEOTIDE SEQUENCE [LARGE SCALE GENOMIC DNA]</scope>
    <source>
        <strain evidence="7 8">EPI-7</strain>
    </source>
</reference>
<keyword evidence="8" id="KW-1185">Reference proteome</keyword>
<keyword evidence="4 6" id="KW-1133">Transmembrane helix</keyword>
<feature type="transmembrane region" description="Helical" evidence="6">
    <location>
        <begin position="353"/>
        <end position="371"/>
    </location>
</feature>